<dbReference type="PROSITE" id="PS51669">
    <property type="entry name" value="4FE4S_MOW_BIS_MGD"/>
    <property type="match status" value="1"/>
</dbReference>
<dbReference type="Pfam" id="PF12838">
    <property type="entry name" value="Fer4_7"/>
    <property type="match status" value="1"/>
</dbReference>
<feature type="domain" description="2Fe-2S ferredoxin-type" evidence="14">
    <location>
        <begin position="53"/>
        <end position="137"/>
    </location>
</feature>
<dbReference type="InterPro" id="IPR019574">
    <property type="entry name" value="NADH_UbQ_OxRdtase_Gsu_4Fe4S-bd"/>
</dbReference>
<dbReference type="InterPro" id="IPR027467">
    <property type="entry name" value="MopterinOxRdtase_cofactor_BS"/>
</dbReference>
<dbReference type="GO" id="GO:0016020">
    <property type="term" value="C:membrane"/>
    <property type="evidence" value="ECO:0007669"/>
    <property type="project" value="TreeGrafter"/>
</dbReference>
<evidence type="ECO:0000313" key="19">
    <source>
        <dbReference type="Proteomes" id="UP000308037"/>
    </source>
</evidence>
<evidence type="ECO:0000259" key="15">
    <source>
        <dbReference type="PROSITE" id="PS51379"/>
    </source>
</evidence>
<evidence type="ECO:0000256" key="1">
    <source>
        <dbReference type="ARBA" id="ARBA00001942"/>
    </source>
</evidence>
<dbReference type="PROSITE" id="PS00932">
    <property type="entry name" value="MOLYBDOPTERIN_PROK_3"/>
    <property type="match status" value="1"/>
</dbReference>
<dbReference type="GO" id="GO:0015942">
    <property type="term" value="P:formate metabolic process"/>
    <property type="evidence" value="ECO:0007669"/>
    <property type="project" value="InterPro"/>
</dbReference>
<evidence type="ECO:0000256" key="5">
    <source>
        <dbReference type="ARBA" id="ARBA00022485"/>
    </source>
</evidence>
<dbReference type="InterPro" id="IPR006657">
    <property type="entry name" value="MoPterin_dinucl-bd_dom"/>
</dbReference>
<dbReference type="Pfam" id="PF10588">
    <property type="entry name" value="NADH-G_4Fe-4S_3"/>
    <property type="match status" value="1"/>
</dbReference>
<keyword evidence="10" id="KW-0560">Oxidoreductase</keyword>
<comment type="cofactor">
    <cofactor evidence="1">
        <name>Mo-bis(molybdopterin guanine dinucleotide)</name>
        <dbReference type="ChEBI" id="CHEBI:60539"/>
    </cofactor>
</comment>
<dbReference type="PROSITE" id="PS51379">
    <property type="entry name" value="4FE4S_FER_2"/>
    <property type="match status" value="2"/>
</dbReference>
<dbReference type="Gene3D" id="3.40.228.10">
    <property type="entry name" value="Dimethylsulfoxide Reductase, domain 2"/>
    <property type="match status" value="1"/>
</dbReference>
<dbReference type="Pfam" id="PF01568">
    <property type="entry name" value="Molydop_binding"/>
    <property type="match status" value="1"/>
</dbReference>
<feature type="domain" description="4Fe-4S Mo/W bis-MGD-type" evidence="16">
    <location>
        <begin position="370"/>
        <end position="428"/>
    </location>
</feature>
<feature type="region of interest" description="Disordered" evidence="13">
    <location>
        <begin position="1"/>
        <end position="54"/>
    </location>
</feature>
<dbReference type="InterPro" id="IPR017900">
    <property type="entry name" value="4Fe4S_Fe_S_CS"/>
</dbReference>
<comment type="similarity">
    <text evidence="3">In the C-terminal section; belongs to the prokaryotic molybdopterin-containing oxidoreductase family.</text>
</comment>
<name>A0A4V5ZP69_9EURY</name>
<feature type="compositionally biased region" description="Basic and acidic residues" evidence="13">
    <location>
        <begin position="39"/>
        <end position="50"/>
    </location>
</feature>
<feature type="compositionally biased region" description="Polar residues" evidence="13">
    <location>
        <begin position="20"/>
        <end position="35"/>
    </location>
</feature>
<gene>
    <name evidence="18" type="ORF">DM868_01835</name>
</gene>
<evidence type="ECO:0000256" key="3">
    <source>
        <dbReference type="ARBA" id="ARBA00007023"/>
    </source>
</evidence>
<dbReference type="Gene3D" id="3.30.70.20">
    <property type="match status" value="1"/>
</dbReference>
<feature type="domain" description="4Fe-4S ferredoxin-type" evidence="15">
    <location>
        <begin position="198"/>
        <end position="217"/>
    </location>
</feature>
<evidence type="ECO:0000256" key="4">
    <source>
        <dbReference type="ARBA" id="ARBA00010312"/>
    </source>
</evidence>
<keyword evidence="7" id="KW-0001">2Fe-2S</keyword>
<evidence type="ECO:0000256" key="6">
    <source>
        <dbReference type="ARBA" id="ARBA00022505"/>
    </source>
</evidence>
<reference evidence="18 19" key="1">
    <citation type="submission" date="2019-04" db="EMBL/GenBank/DDBJ databases">
        <title>Natronomonas sp. F20-122 a newhaloarchaeon isolated from a saline saltern of Isla Bacuta, Huelva, Spain.</title>
        <authorList>
            <person name="Duran-Viseras A."/>
            <person name="Sanchez-Porro C."/>
            <person name="Ventosa A."/>
        </authorList>
    </citation>
    <scope>NUCLEOTIDE SEQUENCE [LARGE SCALE GENOMIC DNA]</scope>
    <source>
        <strain evidence="18 19">F20-122</strain>
    </source>
</reference>
<dbReference type="GO" id="GO:0008863">
    <property type="term" value="F:formate dehydrogenase (NAD+) activity"/>
    <property type="evidence" value="ECO:0007669"/>
    <property type="project" value="InterPro"/>
</dbReference>
<dbReference type="PANTHER" id="PTHR43105:SF14">
    <property type="entry name" value="FORMATE DEHYDROGENASE H"/>
    <property type="match status" value="1"/>
</dbReference>
<dbReference type="InterPro" id="IPR050123">
    <property type="entry name" value="Prok_molybdopt-oxidoreductase"/>
</dbReference>
<dbReference type="InterPro" id="IPR036010">
    <property type="entry name" value="2Fe-2S_ferredoxin-like_sf"/>
</dbReference>
<evidence type="ECO:0000313" key="18">
    <source>
        <dbReference type="EMBL" id="TKR27853.1"/>
    </source>
</evidence>
<dbReference type="CDD" id="cd02753">
    <property type="entry name" value="MopB_Formate-Dh-H"/>
    <property type="match status" value="1"/>
</dbReference>
<dbReference type="CDD" id="cd00207">
    <property type="entry name" value="fer2"/>
    <property type="match status" value="1"/>
</dbReference>
<dbReference type="InterPro" id="IPR009010">
    <property type="entry name" value="Asp_de-COase-like_dom_sf"/>
</dbReference>
<dbReference type="FunFam" id="3.30.70.20:FF:000035">
    <property type="entry name" value="Iron hydrogenase 1"/>
    <property type="match status" value="1"/>
</dbReference>
<keyword evidence="5" id="KW-0004">4Fe-4S</keyword>
<dbReference type="PROSITE" id="PS51839">
    <property type="entry name" value="4FE4S_HC3"/>
    <property type="match status" value="1"/>
</dbReference>
<dbReference type="InterPro" id="IPR006963">
    <property type="entry name" value="Mopterin_OxRdtase_4Fe-4S_dom"/>
</dbReference>
<evidence type="ECO:0000259" key="17">
    <source>
        <dbReference type="PROSITE" id="PS51839"/>
    </source>
</evidence>
<comment type="cofactor">
    <cofactor evidence="2">
        <name>[4Fe-4S] cluster</name>
        <dbReference type="ChEBI" id="CHEBI:49883"/>
    </cofactor>
</comment>
<dbReference type="Proteomes" id="UP000308037">
    <property type="component" value="Unassembled WGS sequence"/>
</dbReference>
<dbReference type="PROSITE" id="PS00490">
    <property type="entry name" value="MOLYBDOPTERIN_PROK_2"/>
    <property type="match status" value="1"/>
</dbReference>
<dbReference type="SUPFAM" id="SSF50692">
    <property type="entry name" value="ADC-like"/>
    <property type="match status" value="1"/>
</dbReference>
<keyword evidence="19" id="KW-1185">Reference proteome</keyword>
<evidence type="ECO:0000256" key="2">
    <source>
        <dbReference type="ARBA" id="ARBA00001966"/>
    </source>
</evidence>
<sequence length="1063" mass="114666">MSADEPVDAPMPGVPELNDSRSGTPLTETFRSGTASDPPRPERRDDRRPGADAPVTLTVDGETVVVPSDATLLDAIETAGRDVPALCHYDRNTEAAEEIGPRSTCRTCVVHLDGEGIVAACSTPATDGAVVDTEAPAAAEARSVNLDLVLSDHNLRCTTCGKNGRCELQDTAIEAGVSHPRYGVFDDRDAYEPLDATAAIYIDRNKCILCNRCVDACNDVQVEGVLRLEGSGEDTRIGFQTDAETMADSECVSCGHCATVCPTGSLVEDGLVDATTLPLPGFTQRNSVGSELRSERDRKRDAEAGEPAPTGVAGFMHRAKDTVGSIARAAGDRAVKTGEHAAESVAADVFSEGILFGIAKRVGDARLHRLDRTETTCGYCAVGCRFELYSDDERVLGVRATDPDAAPANDFSTCVKGKFGYGFIERDDRLDTPLIRDGDGFREASWAEALDRVASELEGARDDYGPDSIACFASSKCTNEEDYLMQKFARAVLGTKNIDNCARLCHSSTVAALLGTVGYGAMSNSIEDVSNADCYLFSGTNTTESHPVLATKVKRNVRDGAELVVVDPRKVGIAEHADQYLRPKPGYDIAWMNGMARHIIEEGLHDAEFVEANVRDFDALRSKVEPFTPEAVEELTEIPADELTEAAERIATAGSVVFGWAMGLTQHSHGTNNVRAMANLALLTGNVGKPNAGLSPFRGHNNVQGGGGDMGTLPNTLPGYQDVTDEAALDRFEDAWGVRPPDEVGLKVTETFEAIHDGDVRALYVMGENPALSEPDITHAREALDTTDFLVVQDLFMTETAEHADVVLPAAAFAEKSGTFTNTERRVQRVGKALDPPGGARQDWEILQSLADRIDHDGDRWDYRNPTEIFDELTDLTPIYGGMSHERIEREGGIQRPCPDADHPGTRFLYGDGFNFPDGKARFVPADMGEPGELPDEEYPLTLTTGRLLYHFHTGTLTRRVEEITDHAPESFVEIHPETAEALGIDDGETVRVESERGHIDVRATVTDRPGEGVVFVPMHFADGAVNTLTGERYDPTSGIPEYKIASVRIDPIEADEAGADGS</sequence>
<dbReference type="PROSITE" id="PS00198">
    <property type="entry name" value="4FE4S_FER_1"/>
    <property type="match status" value="1"/>
</dbReference>
<dbReference type="InterPro" id="IPR006655">
    <property type="entry name" value="Mopterin_OxRdtase_prok_CS"/>
</dbReference>
<dbReference type="FunFam" id="3.40.228.10:FF:000002">
    <property type="entry name" value="Formate dehydrogenase subunit alpha"/>
    <property type="match status" value="1"/>
</dbReference>
<dbReference type="GO" id="GO:0051537">
    <property type="term" value="F:2 iron, 2 sulfur cluster binding"/>
    <property type="evidence" value="ECO:0007669"/>
    <property type="project" value="UniProtKB-KW"/>
</dbReference>
<dbReference type="SMART" id="SM00929">
    <property type="entry name" value="NADH-G_4Fe-4S_3"/>
    <property type="match status" value="1"/>
</dbReference>
<feature type="compositionally biased region" description="Basic and acidic residues" evidence="13">
    <location>
        <begin position="292"/>
        <end position="303"/>
    </location>
</feature>
<accession>A0A4V5ZP69</accession>
<dbReference type="Pfam" id="PF00384">
    <property type="entry name" value="Molybdopterin"/>
    <property type="match status" value="1"/>
</dbReference>
<dbReference type="EMBL" id="QKNX01000001">
    <property type="protein sequence ID" value="TKR27853.1"/>
    <property type="molecule type" value="Genomic_DNA"/>
</dbReference>
<dbReference type="Gene3D" id="2.40.40.20">
    <property type="match status" value="1"/>
</dbReference>
<protein>
    <submittedName>
        <fullName evidence="18">Formate dehydrogenase subunit alpha</fullName>
    </submittedName>
</protein>
<dbReference type="GO" id="GO:0051539">
    <property type="term" value="F:4 iron, 4 sulfur cluster binding"/>
    <property type="evidence" value="ECO:0007669"/>
    <property type="project" value="UniProtKB-KW"/>
</dbReference>
<dbReference type="InterPro" id="IPR041924">
    <property type="entry name" value="Formate_Dh-H_N"/>
</dbReference>
<dbReference type="GO" id="GO:0043546">
    <property type="term" value="F:molybdopterin cofactor binding"/>
    <property type="evidence" value="ECO:0007669"/>
    <property type="project" value="InterPro"/>
</dbReference>
<keyword evidence="6" id="KW-0500">Molybdenum</keyword>
<dbReference type="Gene3D" id="3.40.50.740">
    <property type="match status" value="1"/>
</dbReference>
<dbReference type="CDD" id="cd00508">
    <property type="entry name" value="MopB_CT_Fdh-Nap-like"/>
    <property type="match status" value="1"/>
</dbReference>
<dbReference type="InterPro" id="IPR006656">
    <property type="entry name" value="Mopterin_OxRdtase"/>
</dbReference>
<dbReference type="RefSeq" id="WP_137275153.1">
    <property type="nucleotide sequence ID" value="NZ_QKNX01000001.1"/>
</dbReference>
<evidence type="ECO:0000256" key="13">
    <source>
        <dbReference type="SAM" id="MobiDB-lite"/>
    </source>
</evidence>
<evidence type="ECO:0000256" key="9">
    <source>
        <dbReference type="ARBA" id="ARBA00022737"/>
    </source>
</evidence>
<dbReference type="Pfam" id="PF13510">
    <property type="entry name" value="Fer2_4"/>
    <property type="match status" value="1"/>
</dbReference>
<feature type="region of interest" description="Disordered" evidence="13">
    <location>
        <begin position="282"/>
        <end position="313"/>
    </location>
</feature>
<evidence type="ECO:0000259" key="14">
    <source>
        <dbReference type="PROSITE" id="PS51085"/>
    </source>
</evidence>
<dbReference type="GO" id="GO:0022904">
    <property type="term" value="P:respiratory electron transport chain"/>
    <property type="evidence" value="ECO:0007669"/>
    <property type="project" value="TreeGrafter"/>
</dbReference>
<keyword evidence="11" id="KW-0408">Iron</keyword>
<dbReference type="PANTHER" id="PTHR43105">
    <property type="entry name" value="RESPIRATORY NITRATE REDUCTASE"/>
    <property type="match status" value="1"/>
</dbReference>
<dbReference type="AlphaFoldDB" id="A0A4V5ZP69"/>
<dbReference type="PROSITE" id="PS51085">
    <property type="entry name" value="2FE2S_FER_2"/>
    <property type="match status" value="1"/>
</dbReference>
<dbReference type="SUPFAM" id="SSF53706">
    <property type="entry name" value="Formate dehydrogenase/DMSO reductase, domains 1-3"/>
    <property type="match status" value="1"/>
</dbReference>
<dbReference type="Gene3D" id="3.10.20.740">
    <property type="match status" value="1"/>
</dbReference>
<dbReference type="InterPro" id="IPR001041">
    <property type="entry name" value="2Fe-2S_ferredoxin-type"/>
</dbReference>
<dbReference type="PROSITE" id="PS00551">
    <property type="entry name" value="MOLYBDOPTERIN_PROK_1"/>
    <property type="match status" value="1"/>
</dbReference>
<keyword evidence="12" id="KW-0411">Iron-sulfur</keyword>
<evidence type="ECO:0000256" key="11">
    <source>
        <dbReference type="ARBA" id="ARBA00023004"/>
    </source>
</evidence>
<dbReference type="SMART" id="SM00926">
    <property type="entry name" value="Molybdop_Fe4S4"/>
    <property type="match status" value="1"/>
</dbReference>
<dbReference type="Pfam" id="PF04879">
    <property type="entry name" value="Molybdop_Fe4S4"/>
    <property type="match status" value="1"/>
</dbReference>
<dbReference type="SUPFAM" id="SSF54862">
    <property type="entry name" value="4Fe-4S ferredoxins"/>
    <property type="match status" value="1"/>
</dbReference>
<evidence type="ECO:0000256" key="7">
    <source>
        <dbReference type="ARBA" id="ARBA00022714"/>
    </source>
</evidence>
<dbReference type="GO" id="GO:0003954">
    <property type="term" value="F:NADH dehydrogenase activity"/>
    <property type="evidence" value="ECO:0007669"/>
    <property type="project" value="TreeGrafter"/>
</dbReference>
<dbReference type="InterPro" id="IPR017896">
    <property type="entry name" value="4Fe4S_Fe-S-bd"/>
</dbReference>
<keyword evidence="9" id="KW-0677">Repeat</keyword>
<keyword evidence="8" id="KW-0479">Metal-binding</keyword>
<dbReference type="GO" id="GO:0046872">
    <property type="term" value="F:metal ion binding"/>
    <property type="evidence" value="ECO:0007669"/>
    <property type="project" value="UniProtKB-KW"/>
</dbReference>
<feature type="domain" description="4Fe-4S His(Cys)3-ligated-type" evidence="17">
    <location>
        <begin position="137"/>
        <end position="176"/>
    </location>
</feature>
<dbReference type="FunFam" id="2.40.40.20:FF:000005">
    <property type="entry name" value="Periplasmic nitrate reductase"/>
    <property type="match status" value="1"/>
</dbReference>
<dbReference type="SUPFAM" id="SSF54292">
    <property type="entry name" value="2Fe-2S ferredoxin-like"/>
    <property type="match status" value="1"/>
</dbReference>
<evidence type="ECO:0000256" key="8">
    <source>
        <dbReference type="ARBA" id="ARBA00022723"/>
    </source>
</evidence>
<dbReference type="OrthoDB" id="23466at2157"/>
<organism evidence="18 19">
    <name type="scientific">Natronomonas salsuginis</name>
    <dbReference type="NCBI Taxonomy" id="2217661"/>
    <lineage>
        <taxon>Archaea</taxon>
        <taxon>Methanobacteriati</taxon>
        <taxon>Methanobacteriota</taxon>
        <taxon>Stenosarchaea group</taxon>
        <taxon>Halobacteria</taxon>
        <taxon>Halobacteriales</taxon>
        <taxon>Natronomonadaceae</taxon>
        <taxon>Natronomonas</taxon>
    </lineage>
</organism>
<evidence type="ECO:0000256" key="12">
    <source>
        <dbReference type="ARBA" id="ARBA00023014"/>
    </source>
</evidence>
<evidence type="ECO:0000256" key="10">
    <source>
        <dbReference type="ARBA" id="ARBA00023002"/>
    </source>
</evidence>
<dbReference type="Gene3D" id="2.20.25.90">
    <property type="entry name" value="ADC-like domains"/>
    <property type="match status" value="1"/>
</dbReference>
<dbReference type="InterPro" id="IPR006478">
    <property type="entry name" value="Formate_DH_asu"/>
</dbReference>
<evidence type="ECO:0000259" key="16">
    <source>
        <dbReference type="PROSITE" id="PS51669"/>
    </source>
</evidence>
<feature type="domain" description="4Fe-4S ferredoxin-type" evidence="15">
    <location>
        <begin position="242"/>
        <end position="271"/>
    </location>
</feature>
<proteinExistence type="inferred from homology"/>
<comment type="similarity">
    <text evidence="4">Belongs to the prokaryotic molybdopterin-containing oxidoreductase family.</text>
</comment>
<dbReference type="NCBIfam" id="TIGR01591">
    <property type="entry name" value="Fdh-alpha"/>
    <property type="match status" value="1"/>
</dbReference>
<comment type="caution">
    <text evidence="18">The sequence shown here is derived from an EMBL/GenBank/DDBJ whole genome shotgun (WGS) entry which is preliminary data.</text>
</comment>